<sequence>MADLSKACVGILNSGSRPGSAISHSSPVDHATVLPPINESKLVRKIDFRVLPILFIVYVVSFLDRVNMSNALTLGLPEELGLTGQQPNVALAIFFIPFIIFEIPSNLLLKRFRPRVWLSICVLTFGVVTIGQGFVQSHSSLLVTRFLLGLAESGIFPGSFYLISFWYKREEAQKRFTAYYSSTIVAGAFGGLLCSAIANLNGVRGLTSWRWVFILEGIVTVLAKWLSESERQFLLKKTESNESHTVPVTSKDMVTFLSRATNWLGALMYFSLSVPGFSVVYFVPSIVQGWGYNTLQTQLHSVPPFAAALGFTLVSAYLSDRLRLHSPFIFLALALLITGLAILLTIHGTKTFSVEYAAICLTAMGSIGIGGHVVCWYVMNLQGHVERSLGSAWMICFGGIAGLVATFAFMKKEAPYYLTGYSLSLATASLCVVVHLCYGLLIWRDKRAMARNGGGNPGRTLYL</sequence>
<dbReference type="EMBL" id="MU393589">
    <property type="protein sequence ID" value="KAI4860358.1"/>
    <property type="molecule type" value="Genomic_DNA"/>
</dbReference>
<organism evidence="1 2">
    <name type="scientific">Hypoxylon rubiginosum</name>
    <dbReference type="NCBI Taxonomy" id="110542"/>
    <lineage>
        <taxon>Eukaryota</taxon>
        <taxon>Fungi</taxon>
        <taxon>Dikarya</taxon>
        <taxon>Ascomycota</taxon>
        <taxon>Pezizomycotina</taxon>
        <taxon>Sordariomycetes</taxon>
        <taxon>Xylariomycetidae</taxon>
        <taxon>Xylariales</taxon>
        <taxon>Hypoxylaceae</taxon>
        <taxon>Hypoxylon</taxon>
    </lineage>
</organism>
<comment type="caution">
    <text evidence="1">The sequence shown here is derived from an EMBL/GenBank/DDBJ whole genome shotgun (WGS) entry which is preliminary data.</text>
</comment>
<name>A0ACB9YMH6_9PEZI</name>
<proteinExistence type="predicted"/>
<dbReference type="Proteomes" id="UP001497700">
    <property type="component" value="Unassembled WGS sequence"/>
</dbReference>
<accession>A0ACB9YMH6</accession>
<keyword evidence="2" id="KW-1185">Reference proteome</keyword>
<gene>
    <name evidence="1" type="ORF">F4820DRAFT_461760</name>
</gene>
<reference evidence="1 2" key="1">
    <citation type="journal article" date="2022" name="New Phytol.">
        <title>Ecological generalism drives hyperdiversity of secondary metabolite gene clusters in xylarialean endophytes.</title>
        <authorList>
            <person name="Franco M.E.E."/>
            <person name="Wisecaver J.H."/>
            <person name="Arnold A.E."/>
            <person name="Ju Y.M."/>
            <person name="Slot J.C."/>
            <person name="Ahrendt S."/>
            <person name="Moore L.P."/>
            <person name="Eastman K.E."/>
            <person name="Scott K."/>
            <person name="Konkel Z."/>
            <person name="Mondo S.J."/>
            <person name="Kuo A."/>
            <person name="Hayes R.D."/>
            <person name="Haridas S."/>
            <person name="Andreopoulos B."/>
            <person name="Riley R."/>
            <person name="LaButti K."/>
            <person name="Pangilinan J."/>
            <person name="Lipzen A."/>
            <person name="Amirebrahimi M."/>
            <person name="Yan J."/>
            <person name="Adam C."/>
            <person name="Keymanesh K."/>
            <person name="Ng V."/>
            <person name="Louie K."/>
            <person name="Northen T."/>
            <person name="Drula E."/>
            <person name="Henrissat B."/>
            <person name="Hsieh H.M."/>
            <person name="Youens-Clark K."/>
            <person name="Lutzoni F."/>
            <person name="Miadlikowska J."/>
            <person name="Eastwood D.C."/>
            <person name="Hamelin R.C."/>
            <person name="Grigoriev I.V."/>
            <person name="U'Ren J.M."/>
        </authorList>
    </citation>
    <scope>NUCLEOTIDE SEQUENCE [LARGE SCALE GENOMIC DNA]</scope>
    <source>
        <strain evidence="1 2">CBS 119005</strain>
    </source>
</reference>
<evidence type="ECO:0000313" key="1">
    <source>
        <dbReference type="EMBL" id="KAI4860358.1"/>
    </source>
</evidence>
<protein>
    <submittedName>
        <fullName evidence="1">Major facilitator superfamily domain-containing protein</fullName>
    </submittedName>
</protein>
<evidence type="ECO:0000313" key="2">
    <source>
        <dbReference type="Proteomes" id="UP001497700"/>
    </source>
</evidence>